<dbReference type="SUPFAM" id="SSF57863">
    <property type="entry name" value="ArfGap/RecO-like zinc finger"/>
    <property type="match status" value="1"/>
</dbReference>
<evidence type="ECO:0000313" key="8">
    <source>
        <dbReference type="EMBL" id="KAB2637440.1"/>
    </source>
</evidence>
<keyword evidence="3 5" id="KW-0863">Zinc-finger</keyword>
<keyword evidence="2" id="KW-0479">Metal-binding</keyword>
<evidence type="ECO:0000259" key="7">
    <source>
        <dbReference type="PROSITE" id="PS50115"/>
    </source>
</evidence>
<sequence>MNQKASVSKELNAKHRKILEGLLKLQDNRECADCKTKAPRWASVNLGIFICMQCSGIHRSLGVHISQVRSATLDTWLPEQVAFIQSMGNDKANSYWEAELPPKYDRVGIENFIRAKYEHKKWVPRDGKAKSPARVSEAMTSVYRARPETSTQHVHLKKMEQFSEEQKGARTHSTNNLTTQQISHGPKQQELVQKPKQQELDQKPKPQELAQEPKPVVLKVEPASEAGSVRPVSEPVKVDYATHLFNLLSMEEAIENDSVIPANTNTLAGNQVETKLTEEKSKRPESSESKIQPKYGGLEDLFVHPTPDTQPFSMKPQNYVQNDLMNLFKKSSVASPSSVHQQQLAMTSQQQALPMATVVKSSGSHSAPAYVQPGSHSIQHFAARNGQSIGRQVPGYLVPVHPQHYPQIGNSHHTRPVGNTVPFQTSSMYWTRPVTPINGVTNIGANGFSSASPISSFPSIKSGSDFDFSSLTQGLFTKR</sequence>
<dbReference type="PANTHER" id="PTHR46419">
    <property type="entry name" value="ADP-RIBOSYLATION FACTOR GTPASE-ACTIVATING PROTEIN AGD5"/>
    <property type="match status" value="1"/>
</dbReference>
<evidence type="ECO:0000256" key="4">
    <source>
        <dbReference type="ARBA" id="ARBA00022833"/>
    </source>
</evidence>
<dbReference type="SMART" id="SM00105">
    <property type="entry name" value="ArfGap"/>
    <property type="match status" value="1"/>
</dbReference>
<accession>A0A5N5IIT1</accession>
<dbReference type="Proteomes" id="UP000327157">
    <property type="component" value="Chromosome 5"/>
</dbReference>
<feature type="region of interest" description="Disordered" evidence="6">
    <location>
        <begin position="125"/>
        <end position="228"/>
    </location>
</feature>
<organism evidence="8 9">
    <name type="scientific">Pyrus ussuriensis x Pyrus communis</name>
    <dbReference type="NCBI Taxonomy" id="2448454"/>
    <lineage>
        <taxon>Eukaryota</taxon>
        <taxon>Viridiplantae</taxon>
        <taxon>Streptophyta</taxon>
        <taxon>Embryophyta</taxon>
        <taxon>Tracheophyta</taxon>
        <taxon>Spermatophyta</taxon>
        <taxon>Magnoliopsida</taxon>
        <taxon>eudicotyledons</taxon>
        <taxon>Gunneridae</taxon>
        <taxon>Pentapetalae</taxon>
        <taxon>rosids</taxon>
        <taxon>fabids</taxon>
        <taxon>Rosales</taxon>
        <taxon>Rosaceae</taxon>
        <taxon>Amygdaloideae</taxon>
        <taxon>Maleae</taxon>
        <taxon>Pyrus</taxon>
    </lineage>
</organism>
<dbReference type="FunFam" id="1.10.220.150:FF:000009">
    <property type="entry name" value="stromal membrane-associated protein 1 isoform X1"/>
    <property type="match status" value="1"/>
</dbReference>
<reference evidence="9" key="2">
    <citation type="submission" date="2019-10" db="EMBL/GenBank/DDBJ databases">
        <title>A de novo genome assembly of a pear dwarfing rootstock.</title>
        <authorList>
            <person name="Wang F."/>
            <person name="Wang J."/>
            <person name="Li S."/>
            <person name="Zhang Y."/>
            <person name="Fang M."/>
            <person name="Ma L."/>
            <person name="Zhao Y."/>
            <person name="Jiang S."/>
        </authorList>
    </citation>
    <scope>NUCLEOTIDE SEQUENCE [LARGE SCALE GENOMIC DNA]</scope>
</reference>
<feature type="compositionally biased region" description="Polar residues" evidence="6">
    <location>
        <begin position="171"/>
        <end position="183"/>
    </location>
</feature>
<dbReference type="Pfam" id="PF01412">
    <property type="entry name" value="ArfGap"/>
    <property type="match status" value="1"/>
</dbReference>
<protein>
    <submittedName>
        <fullName evidence="8">ADP-ribosylation factor GTPase-activating protein AGD5</fullName>
    </submittedName>
</protein>
<name>A0A5N5IIT1_9ROSA</name>
<keyword evidence="4" id="KW-0862">Zinc</keyword>
<dbReference type="InterPro" id="IPR001164">
    <property type="entry name" value="ArfGAP_dom"/>
</dbReference>
<reference evidence="8 9" key="3">
    <citation type="submission" date="2019-11" db="EMBL/GenBank/DDBJ databases">
        <title>A de novo genome assembly of a pear dwarfing rootstock.</title>
        <authorList>
            <person name="Wang F."/>
            <person name="Wang J."/>
            <person name="Li S."/>
            <person name="Zhang Y."/>
            <person name="Fang M."/>
            <person name="Ma L."/>
            <person name="Zhao Y."/>
            <person name="Jiang S."/>
        </authorList>
    </citation>
    <scope>NUCLEOTIDE SEQUENCE [LARGE SCALE GENOMIC DNA]</scope>
    <source>
        <strain evidence="8">S2</strain>
        <tissue evidence="8">Leaf</tissue>
    </source>
</reference>
<feature type="domain" description="Arf-GAP" evidence="7">
    <location>
        <begin position="16"/>
        <end position="130"/>
    </location>
</feature>
<dbReference type="PRINTS" id="PR00405">
    <property type="entry name" value="REVINTRACTNG"/>
</dbReference>
<feature type="compositionally biased region" description="Basic and acidic residues" evidence="6">
    <location>
        <begin position="157"/>
        <end position="168"/>
    </location>
</feature>
<dbReference type="GO" id="GO:0008270">
    <property type="term" value="F:zinc ion binding"/>
    <property type="evidence" value="ECO:0007669"/>
    <property type="project" value="UniProtKB-KW"/>
</dbReference>
<feature type="compositionally biased region" description="Basic and acidic residues" evidence="6">
    <location>
        <begin position="275"/>
        <end position="288"/>
    </location>
</feature>
<keyword evidence="9" id="KW-1185">Reference proteome</keyword>
<evidence type="ECO:0000256" key="3">
    <source>
        <dbReference type="ARBA" id="ARBA00022771"/>
    </source>
</evidence>
<dbReference type="EMBL" id="SMOL01000004">
    <property type="protein sequence ID" value="KAB2637440.1"/>
    <property type="molecule type" value="Genomic_DNA"/>
</dbReference>
<evidence type="ECO:0000256" key="5">
    <source>
        <dbReference type="PROSITE-ProRule" id="PRU00288"/>
    </source>
</evidence>
<dbReference type="PANTHER" id="PTHR46419:SF1">
    <property type="entry name" value="ARF-GAP DOMAIN-CONTAINING PROTEIN"/>
    <property type="match status" value="1"/>
</dbReference>
<reference evidence="8 9" key="1">
    <citation type="submission" date="2019-09" db="EMBL/GenBank/DDBJ databases">
        <authorList>
            <person name="Ou C."/>
        </authorList>
    </citation>
    <scope>NUCLEOTIDE SEQUENCE [LARGE SCALE GENOMIC DNA]</scope>
    <source>
        <strain evidence="8">S2</strain>
        <tissue evidence="8">Leaf</tissue>
    </source>
</reference>
<evidence type="ECO:0000256" key="6">
    <source>
        <dbReference type="SAM" id="MobiDB-lite"/>
    </source>
</evidence>
<dbReference type="CDD" id="cd08204">
    <property type="entry name" value="ArfGap"/>
    <property type="match status" value="1"/>
</dbReference>
<dbReference type="InterPro" id="IPR044520">
    <property type="entry name" value="ARF_GAP_AGD5/15"/>
</dbReference>
<evidence type="ECO:0000256" key="2">
    <source>
        <dbReference type="ARBA" id="ARBA00022723"/>
    </source>
</evidence>
<evidence type="ECO:0000256" key="1">
    <source>
        <dbReference type="ARBA" id="ARBA00022468"/>
    </source>
</evidence>
<dbReference type="AlphaFoldDB" id="A0A5N5IIT1"/>
<dbReference type="Gene3D" id="1.10.220.150">
    <property type="entry name" value="Arf GTPase activating protein"/>
    <property type="match status" value="1"/>
</dbReference>
<feature type="compositionally biased region" description="Basic and acidic residues" evidence="6">
    <location>
        <begin position="196"/>
        <end position="206"/>
    </location>
</feature>
<feature type="region of interest" description="Disordered" evidence="6">
    <location>
        <begin position="270"/>
        <end position="296"/>
    </location>
</feature>
<dbReference type="OrthoDB" id="10266696at2759"/>
<proteinExistence type="predicted"/>
<evidence type="ECO:0000313" key="9">
    <source>
        <dbReference type="Proteomes" id="UP000327157"/>
    </source>
</evidence>
<keyword evidence="1" id="KW-0343">GTPase activation</keyword>
<comment type="caution">
    <text evidence="8">The sequence shown here is derived from an EMBL/GenBank/DDBJ whole genome shotgun (WGS) entry which is preliminary data.</text>
</comment>
<gene>
    <name evidence="8" type="ORF">D8674_027974</name>
</gene>
<dbReference type="InterPro" id="IPR038508">
    <property type="entry name" value="ArfGAP_dom_sf"/>
</dbReference>
<dbReference type="PROSITE" id="PS50115">
    <property type="entry name" value="ARFGAP"/>
    <property type="match status" value="1"/>
</dbReference>
<dbReference type="GO" id="GO:0005096">
    <property type="term" value="F:GTPase activator activity"/>
    <property type="evidence" value="ECO:0007669"/>
    <property type="project" value="UniProtKB-KW"/>
</dbReference>
<dbReference type="InterPro" id="IPR037278">
    <property type="entry name" value="ARFGAP/RecO"/>
</dbReference>